<organism evidence="1 2">
    <name type="scientific">Streptomyces camponoticapitis</name>
    <dbReference type="NCBI Taxonomy" id="1616125"/>
    <lineage>
        <taxon>Bacteria</taxon>
        <taxon>Bacillati</taxon>
        <taxon>Actinomycetota</taxon>
        <taxon>Actinomycetes</taxon>
        <taxon>Kitasatosporales</taxon>
        <taxon>Streptomycetaceae</taxon>
        <taxon>Streptomyces</taxon>
    </lineage>
</organism>
<dbReference type="Proteomes" id="UP000660265">
    <property type="component" value="Unassembled WGS sequence"/>
</dbReference>
<sequence>MEIVEVVSEGRSAGAPALNGAPQLEQNRLSWVLRCPHLVQTGKADMDGPS</sequence>
<dbReference type="EMBL" id="BMMV01000039">
    <property type="protein sequence ID" value="GGK29481.1"/>
    <property type="molecule type" value="Genomic_DNA"/>
</dbReference>
<proteinExistence type="predicted"/>
<name>A0ABQ2F087_9ACTN</name>
<reference evidence="2" key="1">
    <citation type="journal article" date="2019" name="Int. J. Syst. Evol. Microbiol.">
        <title>The Global Catalogue of Microorganisms (GCM) 10K type strain sequencing project: providing services to taxonomists for standard genome sequencing and annotation.</title>
        <authorList>
            <consortium name="The Broad Institute Genomics Platform"/>
            <consortium name="The Broad Institute Genome Sequencing Center for Infectious Disease"/>
            <person name="Wu L."/>
            <person name="Ma J."/>
        </authorList>
    </citation>
    <scope>NUCLEOTIDE SEQUENCE [LARGE SCALE GENOMIC DNA]</scope>
    <source>
        <strain evidence="2">CGMCC 4.7275</strain>
    </source>
</reference>
<comment type="caution">
    <text evidence="1">The sequence shown here is derived from an EMBL/GenBank/DDBJ whole genome shotgun (WGS) entry which is preliminary data.</text>
</comment>
<keyword evidence="2" id="KW-1185">Reference proteome</keyword>
<accession>A0ABQ2F087</accession>
<gene>
    <name evidence="1" type="ORF">GCM10011583_71780</name>
</gene>
<evidence type="ECO:0000313" key="2">
    <source>
        <dbReference type="Proteomes" id="UP000660265"/>
    </source>
</evidence>
<protein>
    <submittedName>
        <fullName evidence="1">Uncharacterized protein</fullName>
    </submittedName>
</protein>
<evidence type="ECO:0000313" key="1">
    <source>
        <dbReference type="EMBL" id="GGK29481.1"/>
    </source>
</evidence>